<dbReference type="PANTHER" id="PTHR47751:SF2">
    <property type="entry name" value="DLTD N-TERMINAL DOMAIN PROTEIN (AFU_ORTHOLOGUE AFUA_8G00380)-RELATED"/>
    <property type="match status" value="1"/>
</dbReference>
<sequence>MVILTRKFQLFFLLFLLILLVGFLTFIPSGRLIVKTTLIVSEVIPNFPIKIQRFVTSSPIIEERVVETSIGKVKADLYRPNDGKKHPATVLTLGIVVTRKDSQLVKFAQALSREGFVVLAADLPDLTSGVVLNASIEGSVELFEYLSAQDFVDTKRVGFTAFCAGGSIAIVASEDPRIRDQVLYINTLSPYFSLKELFRAAFTGQIIEKNGQTKKWQAEPQTKEAMVNGSLSYYQDEGERAILKAVALREKQPTNEEIASLSDEAMEAYNFYANNEPQRFDQLWEKLPQGAKELAASISPETKIKDLKAKVFILSDLEDRFIPHTEGKKLAKALPENQVIYQEIDSLEHVRPSVRLSRLAASKQVINLYIYLYKILKQIS</sequence>
<protein>
    <recommendedName>
        <fullName evidence="3">Dienelactone hydrolase domain-containing protein</fullName>
    </recommendedName>
</protein>
<evidence type="ECO:0000313" key="2">
    <source>
        <dbReference type="Proteomes" id="UP000178492"/>
    </source>
</evidence>
<comment type="caution">
    <text evidence="1">The sequence shown here is derived from an EMBL/GenBank/DDBJ whole genome shotgun (WGS) entry which is preliminary data.</text>
</comment>
<dbReference type="SUPFAM" id="SSF53474">
    <property type="entry name" value="alpha/beta-Hydrolases"/>
    <property type="match status" value="1"/>
</dbReference>
<evidence type="ECO:0000313" key="1">
    <source>
        <dbReference type="EMBL" id="OGD91900.1"/>
    </source>
</evidence>
<reference evidence="1 2" key="1">
    <citation type="journal article" date="2016" name="Nat. Commun.">
        <title>Thousands of microbial genomes shed light on interconnected biogeochemical processes in an aquifer system.</title>
        <authorList>
            <person name="Anantharaman K."/>
            <person name="Brown C.T."/>
            <person name="Hug L.A."/>
            <person name="Sharon I."/>
            <person name="Castelle C.J."/>
            <person name="Probst A.J."/>
            <person name="Thomas B.C."/>
            <person name="Singh A."/>
            <person name="Wilkins M.J."/>
            <person name="Karaoz U."/>
            <person name="Brodie E.L."/>
            <person name="Williams K.H."/>
            <person name="Hubbard S.S."/>
            <person name="Banfield J.F."/>
        </authorList>
    </citation>
    <scope>NUCLEOTIDE SEQUENCE [LARGE SCALE GENOMIC DNA]</scope>
</reference>
<organism evidence="1 2">
    <name type="scientific">Candidatus Curtissbacteria bacterium RIFCSPHIGHO2_02_FULL_40_17</name>
    <dbReference type="NCBI Taxonomy" id="1797715"/>
    <lineage>
        <taxon>Bacteria</taxon>
        <taxon>Candidatus Curtissiibacteriota</taxon>
    </lineage>
</organism>
<proteinExistence type="predicted"/>
<dbReference type="PANTHER" id="PTHR47751">
    <property type="entry name" value="SUPERFAMILY HYDROLASE, PUTATIVE (AFU_ORTHOLOGUE AFUA_2G16580)-RELATED"/>
    <property type="match status" value="1"/>
</dbReference>
<dbReference type="InterPro" id="IPR029058">
    <property type="entry name" value="AB_hydrolase_fold"/>
</dbReference>
<dbReference type="Proteomes" id="UP000178492">
    <property type="component" value="Unassembled WGS sequence"/>
</dbReference>
<dbReference type="Gene3D" id="3.40.50.1820">
    <property type="entry name" value="alpha/beta hydrolase"/>
    <property type="match status" value="1"/>
</dbReference>
<dbReference type="EMBL" id="MFBE01000007">
    <property type="protein sequence ID" value="OGD91900.1"/>
    <property type="molecule type" value="Genomic_DNA"/>
</dbReference>
<name>A0A1F5GJ44_9BACT</name>
<gene>
    <name evidence="1" type="ORF">A3D81_00500</name>
</gene>
<evidence type="ECO:0008006" key="3">
    <source>
        <dbReference type="Google" id="ProtNLM"/>
    </source>
</evidence>
<accession>A0A1F5GJ44</accession>
<dbReference type="STRING" id="1797715.A3D81_00500"/>
<dbReference type="AlphaFoldDB" id="A0A1F5GJ44"/>
<dbReference type="InterPro" id="IPR051411">
    <property type="entry name" value="Polyketide_trans_af380"/>
</dbReference>